<dbReference type="GO" id="GO:0020037">
    <property type="term" value="F:heme binding"/>
    <property type="evidence" value="ECO:0007669"/>
    <property type="project" value="InterPro"/>
</dbReference>
<dbReference type="OrthoDB" id="5076166at2759"/>
<reference evidence="2 3" key="1">
    <citation type="journal article" date="2019" name="Nat. Ecol. Evol.">
        <title>Megaphylogeny resolves global patterns of mushroom evolution.</title>
        <authorList>
            <person name="Varga T."/>
            <person name="Krizsan K."/>
            <person name="Foldi C."/>
            <person name="Dima B."/>
            <person name="Sanchez-Garcia M."/>
            <person name="Sanchez-Ramirez S."/>
            <person name="Szollosi G.J."/>
            <person name="Szarkandi J.G."/>
            <person name="Papp V."/>
            <person name="Albert L."/>
            <person name="Andreopoulos W."/>
            <person name="Angelini C."/>
            <person name="Antonin V."/>
            <person name="Barry K.W."/>
            <person name="Bougher N.L."/>
            <person name="Buchanan P."/>
            <person name="Buyck B."/>
            <person name="Bense V."/>
            <person name="Catcheside P."/>
            <person name="Chovatia M."/>
            <person name="Cooper J."/>
            <person name="Damon W."/>
            <person name="Desjardin D."/>
            <person name="Finy P."/>
            <person name="Geml J."/>
            <person name="Haridas S."/>
            <person name="Hughes K."/>
            <person name="Justo A."/>
            <person name="Karasinski D."/>
            <person name="Kautmanova I."/>
            <person name="Kiss B."/>
            <person name="Kocsube S."/>
            <person name="Kotiranta H."/>
            <person name="LaButti K.M."/>
            <person name="Lechner B.E."/>
            <person name="Liimatainen K."/>
            <person name="Lipzen A."/>
            <person name="Lukacs Z."/>
            <person name="Mihaltcheva S."/>
            <person name="Morgado L.N."/>
            <person name="Niskanen T."/>
            <person name="Noordeloos M.E."/>
            <person name="Ohm R.A."/>
            <person name="Ortiz-Santana B."/>
            <person name="Ovrebo C."/>
            <person name="Racz N."/>
            <person name="Riley R."/>
            <person name="Savchenko A."/>
            <person name="Shiryaev A."/>
            <person name="Soop K."/>
            <person name="Spirin V."/>
            <person name="Szebenyi C."/>
            <person name="Tomsovsky M."/>
            <person name="Tulloss R.E."/>
            <person name="Uehling J."/>
            <person name="Grigoriev I.V."/>
            <person name="Vagvolgyi C."/>
            <person name="Papp T."/>
            <person name="Martin F.M."/>
            <person name="Miettinen O."/>
            <person name="Hibbett D.S."/>
            <person name="Nagy L.G."/>
        </authorList>
    </citation>
    <scope>NUCLEOTIDE SEQUENCE [LARGE SCALE GENOMIC DNA]</scope>
    <source>
        <strain evidence="2 3">OMC1185</strain>
    </source>
</reference>
<evidence type="ECO:0000256" key="1">
    <source>
        <dbReference type="SAM" id="Phobius"/>
    </source>
</evidence>
<dbReference type="GO" id="GO:0004497">
    <property type="term" value="F:monooxygenase activity"/>
    <property type="evidence" value="ECO:0007669"/>
    <property type="project" value="InterPro"/>
</dbReference>
<proteinExistence type="predicted"/>
<sequence length="123" mass="13618">MSLNLPVLIAASVATLSIIALYKKFKGGLISYIRGPKSNSFIFGHLLEIGYSPAGDFHFPWQDEFGSVIRIKALFGADKLILSDPKALQYIFHKSAYSFTKPNAARTLMHTMDGPDLVWSEVP</sequence>
<evidence type="ECO:0008006" key="4">
    <source>
        <dbReference type="Google" id="ProtNLM"/>
    </source>
</evidence>
<evidence type="ECO:0000313" key="2">
    <source>
        <dbReference type="EMBL" id="TFK45413.1"/>
    </source>
</evidence>
<dbReference type="GO" id="GO:0005506">
    <property type="term" value="F:iron ion binding"/>
    <property type="evidence" value="ECO:0007669"/>
    <property type="project" value="InterPro"/>
</dbReference>
<keyword evidence="3" id="KW-1185">Reference proteome</keyword>
<evidence type="ECO:0000313" key="3">
    <source>
        <dbReference type="Proteomes" id="UP000305948"/>
    </source>
</evidence>
<dbReference type="Proteomes" id="UP000305948">
    <property type="component" value="Unassembled WGS sequence"/>
</dbReference>
<dbReference type="STRING" id="5364.A0A5C3ML07"/>
<dbReference type="GO" id="GO:0016705">
    <property type="term" value="F:oxidoreductase activity, acting on paired donors, with incorporation or reduction of molecular oxygen"/>
    <property type="evidence" value="ECO:0007669"/>
    <property type="project" value="InterPro"/>
</dbReference>
<dbReference type="InterPro" id="IPR036396">
    <property type="entry name" value="Cyt_P450_sf"/>
</dbReference>
<gene>
    <name evidence="2" type="ORF">OE88DRAFT_1740338</name>
</gene>
<keyword evidence="1" id="KW-0812">Transmembrane</keyword>
<keyword evidence="1" id="KW-1133">Transmembrane helix</keyword>
<feature type="transmembrane region" description="Helical" evidence="1">
    <location>
        <begin position="6"/>
        <end position="22"/>
    </location>
</feature>
<dbReference type="SUPFAM" id="SSF48264">
    <property type="entry name" value="Cytochrome P450"/>
    <property type="match status" value="1"/>
</dbReference>
<accession>A0A5C3ML07</accession>
<dbReference type="Gene3D" id="1.10.630.10">
    <property type="entry name" value="Cytochrome P450"/>
    <property type="match status" value="1"/>
</dbReference>
<dbReference type="AlphaFoldDB" id="A0A5C3ML07"/>
<dbReference type="EMBL" id="ML213544">
    <property type="protein sequence ID" value="TFK45413.1"/>
    <property type="molecule type" value="Genomic_DNA"/>
</dbReference>
<organism evidence="2 3">
    <name type="scientific">Heliocybe sulcata</name>
    <dbReference type="NCBI Taxonomy" id="5364"/>
    <lineage>
        <taxon>Eukaryota</taxon>
        <taxon>Fungi</taxon>
        <taxon>Dikarya</taxon>
        <taxon>Basidiomycota</taxon>
        <taxon>Agaricomycotina</taxon>
        <taxon>Agaricomycetes</taxon>
        <taxon>Gloeophyllales</taxon>
        <taxon>Gloeophyllaceae</taxon>
        <taxon>Heliocybe</taxon>
    </lineage>
</organism>
<name>A0A5C3ML07_9AGAM</name>
<protein>
    <recommendedName>
        <fullName evidence="4">Cytochrome P450</fullName>
    </recommendedName>
</protein>
<keyword evidence="1" id="KW-0472">Membrane</keyword>